<name>B7PHI8_IXOSC</name>
<organism>
    <name type="scientific">Ixodes scapularis</name>
    <name type="common">Black-legged tick</name>
    <name type="synonym">Deer tick</name>
    <dbReference type="NCBI Taxonomy" id="6945"/>
    <lineage>
        <taxon>Eukaryota</taxon>
        <taxon>Metazoa</taxon>
        <taxon>Ecdysozoa</taxon>
        <taxon>Arthropoda</taxon>
        <taxon>Chelicerata</taxon>
        <taxon>Arachnida</taxon>
        <taxon>Acari</taxon>
        <taxon>Parasitiformes</taxon>
        <taxon>Ixodida</taxon>
        <taxon>Ixodoidea</taxon>
        <taxon>Ixodidae</taxon>
        <taxon>Ixodinae</taxon>
        <taxon>Ixodes</taxon>
    </lineage>
</organism>
<evidence type="ECO:0000259" key="2">
    <source>
        <dbReference type="Pfam" id="PF14529"/>
    </source>
</evidence>
<dbReference type="EnsemblMetazoa" id="ISCW004263-RA">
    <property type="protein sequence ID" value="ISCW004263-PA"/>
    <property type="gene ID" value="ISCW004263"/>
</dbReference>
<dbReference type="InterPro" id="IPR012337">
    <property type="entry name" value="RNaseH-like_sf"/>
</dbReference>
<dbReference type="VEuPathDB" id="VectorBase:ISCI004263"/>
<dbReference type="EMBL" id="DS713190">
    <property type="protein sequence ID" value="EEC06060.1"/>
    <property type="molecule type" value="Genomic_DNA"/>
</dbReference>
<dbReference type="Gene3D" id="3.60.10.10">
    <property type="entry name" value="Endonuclease/exonuclease/phosphatase"/>
    <property type="match status" value="1"/>
</dbReference>
<evidence type="ECO:0000313" key="5">
    <source>
        <dbReference type="Proteomes" id="UP000001555"/>
    </source>
</evidence>
<accession>B7PHI8</accession>
<feature type="domain" description="Endonuclease/exonuclease/phosphatase" evidence="2">
    <location>
        <begin position="56"/>
        <end position="174"/>
    </location>
</feature>
<dbReference type="EMBL" id="ABJB010549427">
    <property type="status" value="NOT_ANNOTATED_CDS"/>
    <property type="molecule type" value="Genomic_DNA"/>
</dbReference>
<dbReference type="PaxDb" id="6945-B7PHI8"/>
<keyword evidence="5" id="KW-1185">Reference proteome</keyword>
<protein>
    <recommendedName>
        <fullName evidence="2">Endonuclease/exonuclease/phosphatase domain-containing protein</fullName>
    </recommendedName>
</protein>
<dbReference type="PANTHER" id="PTHR33273:SF4">
    <property type="entry name" value="ENDONUCLEASE_EXONUCLEASE_PHOSPHATASE DOMAIN-CONTAINING PROTEIN"/>
    <property type="match status" value="1"/>
</dbReference>
<dbReference type="Pfam" id="PF14529">
    <property type="entry name" value="Exo_endo_phos_2"/>
    <property type="match status" value="1"/>
</dbReference>
<feature type="compositionally biased region" description="Acidic residues" evidence="1">
    <location>
        <begin position="346"/>
        <end position="361"/>
    </location>
</feature>
<dbReference type="PANTHER" id="PTHR33273">
    <property type="entry name" value="DOMAIN-CONTAINING PROTEIN, PUTATIVE-RELATED"/>
    <property type="match status" value="1"/>
</dbReference>
<dbReference type="Proteomes" id="UP000001555">
    <property type="component" value="Unassembled WGS sequence"/>
</dbReference>
<dbReference type="SUPFAM" id="SSF56219">
    <property type="entry name" value="DNase I-like"/>
    <property type="match status" value="1"/>
</dbReference>
<proteinExistence type="predicted"/>
<evidence type="ECO:0000313" key="3">
    <source>
        <dbReference type="EMBL" id="EEC06060.1"/>
    </source>
</evidence>
<reference evidence="4" key="2">
    <citation type="submission" date="2020-05" db="UniProtKB">
        <authorList>
            <consortium name="EnsemblMetazoa"/>
        </authorList>
    </citation>
    <scope>IDENTIFICATION</scope>
    <source>
        <strain evidence="4">wikel</strain>
    </source>
</reference>
<dbReference type="InterPro" id="IPR036397">
    <property type="entry name" value="RNaseH_sf"/>
</dbReference>
<evidence type="ECO:0000313" key="4">
    <source>
        <dbReference type="EnsemblMetazoa" id="ISCW004263-PA"/>
    </source>
</evidence>
<dbReference type="InParanoid" id="B7PHI8"/>
<dbReference type="EMBL" id="ABJB010773730">
    <property type="status" value="NOT_ANNOTATED_CDS"/>
    <property type="molecule type" value="Genomic_DNA"/>
</dbReference>
<gene>
    <name evidence="3" type="ORF">IscW_ISCW004263</name>
</gene>
<dbReference type="SUPFAM" id="SSF53098">
    <property type="entry name" value="Ribonuclease H-like"/>
    <property type="match status" value="1"/>
</dbReference>
<dbReference type="InterPro" id="IPR036691">
    <property type="entry name" value="Endo/exonu/phosph_ase_sf"/>
</dbReference>
<dbReference type="Gene3D" id="3.30.420.10">
    <property type="entry name" value="Ribonuclease H-like superfamily/Ribonuclease H"/>
    <property type="match status" value="1"/>
</dbReference>
<dbReference type="HOGENOM" id="CLU_767869_0_0_1"/>
<sequence>MHLAIDPSVHSSVRPASTYVRRNVPRVKLDTAAWCTPIQEVTAVRIAFDGTERRLLVVSAYCRPYTGKTTTCEFFWMKTLRDAYLTDHTVFRGDLNTHYKAWSSFSTTQRGRNLSSVLESTNLAIVNDLDRPTRYSTKPRQRDSVLDLTLASSHTAGLLIWTILDEDAWSSDHFGKRARCSTKTVIWDRFQETIEDKIILFNTSAISPPLTTAATSATETREVKTYNWPSSPELAEARAELLVLWTHKTNAREAPDLAPRGGTLTVYSDSHHVVCSLEKQQLTQSPTVSGIFETALGLYRNYVIRTCIRWMPRHAGVAGNERAHGAAMEDSQSPTSLPLPPSPDSTADETAYDPDDEIFGH</sequence>
<dbReference type="InterPro" id="IPR005135">
    <property type="entry name" value="Endo/exonuclease/phosphatase"/>
</dbReference>
<dbReference type="EMBL" id="ABJB010623939">
    <property type="status" value="NOT_ANNOTATED_CDS"/>
    <property type="molecule type" value="Genomic_DNA"/>
</dbReference>
<dbReference type="VEuPathDB" id="VectorBase:ISCW004263"/>
<evidence type="ECO:0000256" key="1">
    <source>
        <dbReference type="SAM" id="MobiDB-lite"/>
    </source>
</evidence>
<dbReference type="GO" id="GO:0003824">
    <property type="term" value="F:catalytic activity"/>
    <property type="evidence" value="ECO:0007669"/>
    <property type="project" value="InterPro"/>
</dbReference>
<feature type="region of interest" description="Disordered" evidence="1">
    <location>
        <begin position="321"/>
        <end position="361"/>
    </location>
</feature>
<dbReference type="GO" id="GO:0003676">
    <property type="term" value="F:nucleic acid binding"/>
    <property type="evidence" value="ECO:0007669"/>
    <property type="project" value="InterPro"/>
</dbReference>
<dbReference type="AlphaFoldDB" id="B7PHI8"/>
<reference evidence="3 5" key="1">
    <citation type="submission" date="2008-03" db="EMBL/GenBank/DDBJ databases">
        <title>Annotation of Ixodes scapularis.</title>
        <authorList>
            <consortium name="Ixodes scapularis Genome Project Consortium"/>
            <person name="Caler E."/>
            <person name="Hannick L.I."/>
            <person name="Bidwell S."/>
            <person name="Joardar V."/>
            <person name="Thiagarajan M."/>
            <person name="Amedeo P."/>
            <person name="Galinsky K.J."/>
            <person name="Schobel S."/>
            <person name="Inman J."/>
            <person name="Hostetler J."/>
            <person name="Miller J."/>
            <person name="Hammond M."/>
            <person name="Megy K."/>
            <person name="Lawson D."/>
            <person name="Kodira C."/>
            <person name="Sutton G."/>
            <person name="Meyer J."/>
            <person name="Hill C.A."/>
            <person name="Birren B."/>
            <person name="Nene V."/>
            <person name="Collins F."/>
            <person name="Alarcon-Chaidez F."/>
            <person name="Wikel S."/>
            <person name="Strausberg R."/>
        </authorList>
    </citation>
    <scope>NUCLEOTIDE SEQUENCE [LARGE SCALE GENOMIC DNA]</scope>
    <source>
        <strain evidence="5">Wikel</strain>
        <strain evidence="3">Wikel colony</strain>
    </source>
</reference>